<proteinExistence type="predicted"/>
<comment type="caution">
    <text evidence="1">The sequence shown here is derived from an EMBL/GenBank/DDBJ whole genome shotgun (WGS) entry which is preliminary data.</text>
</comment>
<dbReference type="GO" id="GO:0009307">
    <property type="term" value="P:DNA restriction-modification system"/>
    <property type="evidence" value="ECO:0007669"/>
    <property type="project" value="InterPro"/>
</dbReference>
<dbReference type="GO" id="GO:0009036">
    <property type="term" value="F:type II site-specific deoxyribonuclease activity"/>
    <property type="evidence" value="ECO:0007669"/>
    <property type="project" value="InterPro"/>
</dbReference>
<dbReference type="AlphaFoldDB" id="A0A6A8UES7"/>
<dbReference type="EMBL" id="WMYO01000008">
    <property type="protein sequence ID" value="MTR28310.1"/>
    <property type="molecule type" value="Genomic_DNA"/>
</dbReference>
<protein>
    <submittedName>
        <fullName evidence="1">NgoPII family restriction endonuclease</fullName>
    </submittedName>
</protein>
<keyword evidence="1" id="KW-0378">Hydrolase</keyword>
<sequence>MKANILTAVINIVKTRNVSLQEEYVKANRANSMGDALEKYVVDSFANTILEKDETKRNLKINQVFSYLGNDSNPPDAMLKGGAAIETKKIGSRNSQLQLNSSNPKSKLYIDDSRLKKSARKAEDWNEKDFIYSIGFVKENQLKELALIDASIYCADTTVYQDIFEQIKEGISSIPNIDFSPTKELGRVNKIDPLGITSLRIRGMWLLENPFTVFKYVYQPITTANFNLFALVSTEHFDGFNNKDALLSLVDEVATLNIADVKVKNPNNPAKLINCKKITFCL</sequence>
<dbReference type="Pfam" id="PF09521">
    <property type="entry name" value="RE_NgoPII"/>
    <property type="match status" value="1"/>
</dbReference>
<keyword evidence="1" id="KW-0540">Nuclease</keyword>
<evidence type="ECO:0000313" key="2">
    <source>
        <dbReference type="Proteomes" id="UP000439678"/>
    </source>
</evidence>
<reference evidence="1 2" key="1">
    <citation type="journal article" date="2019" name="Nat. Med.">
        <title>A library of human gut bacterial isolates paired with longitudinal multiomics data enables mechanistic microbiome research.</title>
        <authorList>
            <person name="Poyet M."/>
            <person name="Groussin M."/>
            <person name="Gibbons S.M."/>
            <person name="Avila-Pacheco J."/>
            <person name="Jiang X."/>
            <person name="Kearney S.M."/>
            <person name="Perrotta A.R."/>
            <person name="Berdy B."/>
            <person name="Zhao S."/>
            <person name="Lieberman T.D."/>
            <person name="Swanson P.K."/>
            <person name="Smith M."/>
            <person name="Roesemann S."/>
            <person name="Alexander J.E."/>
            <person name="Rich S.A."/>
            <person name="Livny J."/>
            <person name="Vlamakis H."/>
            <person name="Clish C."/>
            <person name="Bullock K."/>
            <person name="Deik A."/>
            <person name="Scott J."/>
            <person name="Pierce K.A."/>
            <person name="Xavier R.J."/>
            <person name="Alm E.J."/>
        </authorList>
    </citation>
    <scope>NUCLEOTIDE SEQUENCE [LARGE SCALE GENOMIC DNA]</scope>
    <source>
        <strain evidence="1 2">BIOML-A4</strain>
    </source>
</reference>
<gene>
    <name evidence="1" type="ORF">GMC65_08135</name>
</gene>
<evidence type="ECO:0000313" key="1">
    <source>
        <dbReference type="EMBL" id="MTR28310.1"/>
    </source>
</evidence>
<dbReference type="Proteomes" id="UP000439678">
    <property type="component" value="Unassembled WGS sequence"/>
</dbReference>
<name>A0A6A8UES7_STRSL</name>
<keyword evidence="1" id="KW-0255">Endonuclease</keyword>
<organism evidence="1 2">
    <name type="scientific">Streptococcus salivarius</name>
    <dbReference type="NCBI Taxonomy" id="1304"/>
    <lineage>
        <taxon>Bacteria</taxon>
        <taxon>Bacillati</taxon>
        <taxon>Bacillota</taxon>
        <taxon>Bacilli</taxon>
        <taxon>Lactobacillales</taxon>
        <taxon>Streptococcaceae</taxon>
        <taxon>Streptococcus</taxon>
    </lineage>
</organism>
<dbReference type="InterPro" id="IPR019046">
    <property type="entry name" value="Restrct_endonuc_II_NgoPII"/>
</dbReference>
<dbReference type="RefSeq" id="WP_155124447.1">
    <property type="nucleotide sequence ID" value="NZ_JAKUVO010000001.1"/>
</dbReference>
<dbReference type="GO" id="GO:0003677">
    <property type="term" value="F:DNA binding"/>
    <property type="evidence" value="ECO:0007669"/>
    <property type="project" value="InterPro"/>
</dbReference>
<accession>A0A6A8UES7</accession>